<evidence type="ECO:0000313" key="3">
    <source>
        <dbReference type="EMBL" id="BAE51100.1"/>
    </source>
</evidence>
<keyword evidence="1" id="KW-0175">Coiled coil</keyword>
<keyword evidence="4" id="KW-1185">Reference proteome</keyword>
<dbReference type="KEGG" id="mag:amb2296"/>
<gene>
    <name evidence="3" type="ordered locus">amb2296</name>
</gene>
<dbReference type="STRING" id="342108.amb2296"/>
<sequence>MGCTAPRSIESRRGLGYGLDPFRPRSVSMSDEQNTSQIGGIAAEALRQFIDRIERLEEEKKALAADIKDVYSQCKSQGFDTKIIRKIVALRKRDRQEREEEQQILDLYLAALGEA</sequence>
<dbReference type="NCBIfam" id="NF010247">
    <property type="entry name" value="PRK13694.1"/>
    <property type="match status" value="1"/>
</dbReference>
<reference evidence="3 4" key="1">
    <citation type="journal article" date="2005" name="DNA Res.">
        <title>Complete genome sequence of the facultative anaerobic magnetotactic bacterium Magnetospirillum sp. strain AMB-1.</title>
        <authorList>
            <person name="Matsunaga T."/>
            <person name="Okamura Y."/>
            <person name="Fukuda Y."/>
            <person name="Wahyudi A.T."/>
            <person name="Murase Y."/>
            <person name="Takeyama H."/>
        </authorList>
    </citation>
    <scope>NUCLEOTIDE SEQUENCE [LARGE SCALE GENOMIC DNA]</scope>
    <source>
        <strain evidence="4">ATCC 700264 / AMB-1</strain>
    </source>
</reference>
<protein>
    <submittedName>
        <fullName evidence="3">Uncharacterized protein conserved in bacteria</fullName>
    </submittedName>
</protein>
<dbReference type="InterPro" id="IPR046367">
    <property type="entry name" value="GapR-like_DNA-bd"/>
</dbReference>
<organism evidence="3 4">
    <name type="scientific">Paramagnetospirillum magneticum (strain ATCC 700264 / AMB-1)</name>
    <name type="common">Magnetospirillum magneticum</name>
    <dbReference type="NCBI Taxonomy" id="342108"/>
    <lineage>
        <taxon>Bacteria</taxon>
        <taxon>Pseudomonadati</taxon>
        <taxon>Pseudomonadota</taxon>
        <taxon>Alphaproteobacteria</taxon>
        <taxon>Rhodospirillales</taxon>
        <taxon>Magnetospirillaceae</taxon>
        <taxon>Paramagnetospirillum</taxon>
    </lineage>
</organism>
<feature type="domain" description="GapR-like DNA-binding" evidence="2">
    <location>
        <begin position="42"/>
        <end position="113"/>
    </location>
</feature>
<dbReference type="EMBL" id="AP007255">
    <property type="protein sequence ID" value="BAE51100.1"/>
    <property type="molecule type" value="Genomic_DNA"/>
</dbReference>
<proteinExistence type="predicted"/>
<evidence type="ECO:0000259" key="2">
    <source>
        <dbReference type="Pfam" id="PF10073"/>
    </source>
</evidence>
<accession>Q2W4X5</accession>
<dbReference type="Proteomes" id="UP000007058">
    <property type="component" value="Chromosome"/>
</dbReference>
<name>Q2W4X5_PARM1</name>
<dbReference type="AlphaFoldDB" id="Q2W4X5"/>
<dbReference type="HOGENOM" id="CLU_158651_3_0_5"/>
<dbReference type="Pfam" id="PF10073">
    <property type="entry name" value="GapR_DNA-bd"/>
    <property type="match status" value="1"/>
</dbReference>
<feature type="coiled-coil region" evidence="1">
    <location>
        <begin position="46"/>
        <end position="73"/>
    </location>
</feature>
<evidence type="ECO:0000256" key="1">
    <source>
        <dbReference type="SAM" id="Coils"/>
    </source>
</evidence>
<evidence type="ECO:0000313" key="4">
    <source>
        <dbReference type="Proteomes" id="UP000007058"/>
    </source>
</evidence>
<dbReference type="GO" id="GO:0003677">
    <property type="term" value="F:DNA binding"/>
    <property type="evidence" value="ECO:0007669"/>
    <property type="project" value="InterPro"/>
</dbReference>